<organism evidence="1 2">
    <name type="scientific">Vermiconidia calcicola</name>
    <dbReference type="NCBI Taxonomy" id="1690605"/>
    <lineage>
        <taxon>Eukaryota</taxon>
        <taxon>Fungi</taxon>
        <taxon>Dikarya</taxon>
        <taxon>Ascomycota</taxon>
        <taxon>Pezizomycotina</taxon>
        <taxon>Dothideomycetes</taxon>
        <taxon>Dothideomycetidae</taxon>
        <taxon>Mycosphaerellales</taxon>
        <taxon>Extremaceae</taxon>
        <taxon>Vermiconidia</taxon>
    </lineage>
</organism>
<proteinExistence type="predicted"/>
<sequence>MGTLTANQNRLPEYCEHKLPTSCRLSSIPNCCACADERAHAATYSTYIDGIGFIPGGNRWQRYCWFCKEFWEHRVRVSGLRPGQTRIPEVPDQKEFLNKWYEFHQGYRIVRKEDGSEERVSVLGEEFKEVSPGYLPRTLEELRAGRQRDEEVRQVQEHAAQDQQPSGPSLEDTLEQMFEDASAEEAGPTSGTGNQAVRSQQLAQPEQIRHNNIHAQAMTPAVSRNHEYQMRRVAALRRELNRMRNGIERVISGLRSLGEEVTNYTETTDRLTALGTTLDIISGASSRGQDEQGTINVNAPASSVGPSSQSDRTMNDVQARVDEARARVDEARRIRDQTASEFDLAESEFRSSQHQLQQVQREQRTAENYIRVFGTREEMAAQGENYESPIGNMFSRASERFRAAEEVRREQRTLRQVLEEEARAGRDEELSEMIESQTRQRDVWGVPQPQQRDASVLESATVRRDQDRLVEVAELADHGPLLEDEDEVPPVLRSTGDETMLQEYYATLRRQERIESVPEEDGYRPAQDEFPTSMLAGVRARHDRDVMELNELVEHIEEPQGTESLQANMDAEISANNEAPQPIFSVAAWWHQDAEHIIRFLTNDEPRSGLRMQSQTATALLSDLANDVVSETDRAYIDSLLRNPRIVWQMGLPTQWLRRRREQVGEDASAASLFFDRTETSPAMSIWAEDHNDYLGTELVAHAFQMSSEVRRRAALLGPREGLQMLYRLQAGQRIMADVDVLKALRDDRDVFALAKSVYQRHMAGREDSEDSDELRRRIVEERRRVMARNGNHSRNELDARRRDASQSFALAAGRQAMQTGSRGVIAQMADRDEGTRAAYRRLQANNYLGPPPRTTLYRQLTLSDYLYDASTDSESEDPEEDEARGLDARDSGRPEPKADDDLKVQMECKICYTQLAEVACLPCGHLVMCKWCSDQHSPCLQHDHTRPRRAAACPVCRKGIRQKVKVFRA</sequence>
<protein>
    <submittedName>
        <fullName evidence="1">Uncharacterized protein</fullName>
    </submittedName>
</protein>
<evidence type="ECO:0000313" key="1">
    <source>
        <dbReference type="EMBL" id="KAK3718220.1"/>
    </source>
</evidence>
<dbReference type="EMBL" id="JAUTXU010000033">
    <property type="protein sequence ID" value="KAK3718220.1"/>
    <property type="molecule type" value="Genomic_DNA"/>
</dbReference>
<dbReference type="Proteomes" id="UP001281147">
    <property type="component" value="Unassembled WGS sequence"/>
</dbReference>
<evidence type="ECO:0000313" key="2">
    <source>
        <dbReference type="Proteomes" id="UP001281147"/>
    </source>
</evidence>
<accession>A0ACC3NK28</accession>
<reference evidence="1" key="1">
    <citation type="submission" date="2023-07" db="EMBL/GenBank/DDBJ databases">
        <title>Black Yeasts Isolated from many extreme environments.</title>
        <authorList>
            <person name="Coleine C."/>
            <person name="Stajich J.E."/>
            <person name="Selbmann L."/>
        </authorList>
    </citation>
    <scope>NUCLEOTIDE SEQUENCE</scope>
    <source>
        <strain evidence="1">CCFEE 5714</strain>
    </source>
</reference>
<keyword evidence="2" id="KW-1185">Reference proteome</keyword>
<name>A0ACC3NK28_9PEZI</name>
<gene>
    <name evidence="1" type="ORF">LTR37_005335</name>
</gene>
<comment type="caution">
    <text evidence="1">The sequence shown here is derived from an EMBL/GenBank/DDBJ whole genome shotgun (WGS) entry which is preliminary data.</text>
</comment>